<dbReference type="Pfam" id="PF00535">
    <property type="entry name" value="Glycos_transf_2"/>
    <property type="match status" value="1"/>
</dbReference>
<evidence type="ECO:0000256" key="4">
    <source>
        <dbReference type="ARBA" id="ARBA00022679"/>
    </source>
</evidence>
<organism evidence="7 8">
    <name type="scientific">Litorivicinus lipolyticus</name>
    <dbReference type="NCBI Taxonomy" id="418701"/>
    <lineage>
        <taxon>Bacteria</taxon>
        <taxon>Pseudomonadati</taxon>
        <taxon>Pseudomonadota</taxon>
        <taxon>Gammaproteobacteria</taxon>
        <taxon>Oceanospirillales</taxon>
        <taxon>Litorivicinaceae</taxon>
        <taxon>Litorivicinus</taxon>
    </lineage>
</organism>
<evidence type="ECO:0000256" key="5">
    <source>
        <dbReference type="ARBA" id="ARBA00023136"/>
    </source>
</evidence>
<dbReference type="RefSeq" id="WP_153713631.1">
    <property type="nucleotide sequence ID" value="NZ_CP045871.1"/>
</dbReference>
<dbReference type="Gene3D" id="3.90.550.10">
    <property type="entry name" value="Spore Coat Polysaccharide Biosynthesis Protein SpsA, Chain A"/>
    <property type="match status" value="1"/>
</dbReference>
<proteinExistence type="predicted"/>
<evidence type="ECO:0000256" key="1">
    <source>
        <dbReference type="ARBA" id="ARBA00004236"/>
    </source>
</evidence>
<dbReference type="PANTHER" id="PTHR43646">
    <property type="entry name" value="GLYCOSYLTRANSFERASE"/>
    <property type="match status" value="1"/>
</dbReference>
<dbReference type="PANTHER" id="PTHR43646:SF2">
    <property type="entry name" value="GLYCOSYLTRANSFERASE 2-LIKE DOMAIN-CONTAINING PROTEIN"/>
    <property type="match status" value="1"/>
</dbReference>
<dbReference type="OrthoDB" id="9777873at2"/>
<evidence type="ECO:0000256" key="2">
    <source>
        <dbReference type="ARBA" id="ARBA00022475"/>
    </source>
</evidence>
<keyword evidence="4 7" id="KW-0808">Transferase</keyword>
<dbReference type="GO" id="GO:0005886">
    <property type="term" value="C:plasma membrane"/>
    <property type="evidence" value="ECO:0007669"/>
    <property type="project" value="UniProtKB-SubCell"/>
</dbReference>
<evidence type="ECO:0000259" key="6">
    <source>
        <dbReference type="Pfam" id="PF00535"/>
    </source>
</evidence>
<dbReference type="Proteomes" id="UP000388235">
    <property type="component" value="Chromosome"/>
</dbReference>
<comment type="subcellular location">
    <subcellularLocation>
        <location evidence="1">Cell membrane</location>
    </subcellularLocation>
</comment>
<evidence type="ECO:0000313" key="8">
    <source>
        <dbReference type="Proteomes" id="UP000388235"/>
    </source>
</evidence>
<sequence>MFSAIVPAYNEARVIGRCLETLSAAAVKLGGDIVVVCNGCSDDTASVASHYPRVRVLVTDIPSKVQALNLGESEVSSFPRLYFDADLQMTTDAIVALVERMSCTSALLVAPKMTMDLSRCSWVSRQYHQFWSALPAYAKRMGGVYGLTEQGRGYFDQFPEVTGDDAYVRSLFSADQVDIPADIEFLCEPPTNLRDLLQVRTRIVRGGNQLEAQYGASPEVPTNGLGDVIARVARHPSELLAAACFVSVTLWVKYRVNRQRGRGHALTWERDHSSRVSG</sequence>
<keyword evidence="8" id="KW-1185">Reference proteome</keyword>
<dbReference type="AlphaFoldDB" id="A0A5Q2QDP6"/>
<protein>
    <submittedName>
        <fullName evidence="7">Glycosyltransferase</fullName>
    </submittedName>
</protein>
<keyword evidence="5" id="KW-0472">Membrane</keyword>
<gene>
    <name evidence="7" type="ORF">GH975_05875</name>
</gene>
<dbReference type="SUPFAM" id="SSF53448">
    <property type="entry name" value="Nucleotide-diphospho-sugar transferases"/>
    <property type="match status" value="1"/>
</dbReference>
<accession>A0A5Q2QDP6</accession>
<evidence type="ECO:0000256" key="3">
    <source>
        <dbReference type="ARBA" id="ARBA00022676"/>
    </source>
</evidence>
<keyword evidence="2" id="KW-1003">Cell membrane</keyword>
<dbReference type="EMBL" id="CP045871">
    <property type="protein sequence ID" value="QGG80127.1"/>
    <property type="molecule type" value="Genomic_DNA"/>
</dbReference>
<reference evidence="7 8" key="1">
    <citation type="submission" date="2019-11" db="EMBL/GenBank/DDBJ databases">
        <authorList>
            <person name="Khan S.A."/>
            <person name="Jeon C.O."/>
            <person name="Chun B.H."/>
        </authorList>
    </citation>
    <scope>NUCLEOTIDE SEQUENCE [LARGE SCALE GENOMIC DNA]</scope>
    <source>
        <strain evidence="7 8">IMCC 1097</strain>
    </source>
</reference>
<dbReference type="KEGG" id="llp:GH975_05875"/>
<dbReference type="GO" id="GO:0016757">
    <property type="term" value="F:glycosyltransferase activity"/>
    <property type="evidence" value="ECO:0007669"/>
    <property type="project" value="UniProtKB-KW"/>
</dbReference>
<evidence type="ECO:0000313" key="7">
    <source>
        <dbReference type="EMBL" id="QGG80127.1"/>
    </source>
</evidence>
<feature type="domain" description="Glycosyltransferase 2-like" evidence="6">
    <location>
        <begin position="3"/>
        <end position="111"/>
    </location>
</feature>
<dbReference type="InterPro" id="IPR001173">
    <property type="entry name" value="Glyco_trans_2-like"/>
</dbReference>
<name>A0A5Q2QDP6_9GAMM</name>
<dbReference type="InterPro" id="IPR029044">
    <property type="entry name" value="Nucleotide-diphossugar_trans"/>
</dbReference>
<keyword evidence="3" id="KW-0328">Glycosyltransferase</keyword>